<evidence type="ECO:0000313" key="11">
    <source>
        <dbReference type="EMBL" id="KAF1379825.1"/>
    </source>
</evidence>
<dbReference type="Gene3D" id="1.25.40.20">
    <property type="entry name" value="Ankyrin repeat-containing domain"/>
    <property type="match status" value="2"/>
</dbReference>
<dbReference type="InterPro" id="IPR029071">
    <property type="entry name" value="Ubiquitin-like_domsf"/>
</dbReference>
<evidence type="ECO:0000256" key="1">
    <source>
        <dbReference type="ARBA" id="ARBA00004141"/>
    </source>
</evidence>
<dbReference type="InterPro" id="IPR036036">
    <property type="entry name" value="SOCS_box-like_dom_sf"/>
</dbReference>
<feature type="domain" description="SOCS box" evidence="10">
    <location>
        <begin position="399"/>
        <end position="448"/>
    </location>
</feature>
<dbReference type="GO" id="GO:0036503">
    <property type="term" value="P:ERAD pathway"/>
    <property type="evidence" value="ECO:0007669"/>
    <property type="project" value="InterPro"/>
</dbReference>
<dbReference type="InterPro" id="IPR040352">
    <property type="entry name" value="TMUB1/2"/>
</dbReference>
<dbReference type="InterPro" id="IPR002110">
    <property type="entry name" value="Ankyrin_rpt"/>
</dbReference>
<dbReference type="PROSITE" id="PS50225">
    <property type="entry name" value="SOCS"/>
    <property type="match status" value="1"/>
</dbReference>
<dbReference type="Pfam" id="PF07525">
    <property type="entry name" value="SOCS_box"/>
    <property type="match status" value="1"/>
</dbReference>
<dbReference type="PROSITE" id="PS50297">
    <property type="entry name" value="ANK_REP_REGION"/>
    <property type="match status" value="3"/>
</dbReference>
<proteinExistence type="predicted"/>
<dbReference type="Gene3D" id="1.10.750.20">
    <property type="entry name" value="SOCS box"/>
    <property type="match status" value="1"/>
</dbReference>
<dbReference type="PROSITE" id="PS50088">
    <property type="entry name" value="ANK_REPEAT"/>
    <property type="match status" value="3"/>
</dbReference>
<evidence type="ECO:0000313" key="12">
    <source>
        <dbReference type="Proteomes" id="UP000465112"/>
    </source>
</evidence>
<feature type="region of interest" description="Disordered" evidence="7">
    <location>
        <begin position="558"/>
        <end position="655"/>
    </location>
</feature>
<evidence type="ECO:0000256" key="3">
    <source>
        <dbReference type="ARBA" id="ARBA00022692"/>
    </source>
</evidence>
<organism evidence="11 12">
    <name type="scientific">Perca fluviatilis</name>
    <name type="common">European perch</name>
    <dbReference type="NCBI Taxonomy" id="8168"/>
    <lineage>
        <taxon>Eukaryota</taxon>
        <taxon>Metazoa</taxon>
        <taxon>Chordata</taxon>
        <taxon>Craniata</taxon>
        <taxon>Vertebrata</taxon>
        <taxon>Euteleostomi</taxon>
        <taxon>Actinopterygii</taxon>
        <taxon>Neopterygii</taxon>
        <taxon>Teleostei</taxon>
        <taxon>Neoteleostei</taxon>
        <taxon>Acanthomorphata</taxon>
        <taxon>Eupercaria</taxon>
        <taxon>Perciformes</taxon>
        <taxon>Percoidei</taxon>
        <taxon>Percidae</taxon>
        <taxon>Percinae</taxon>
        <taxon>Perca</taxon>
    </lineage>
</organism>
<evidence type="ECO:0000259" key="9">
    <source>
        <dbReference type="PROSITE" id="PS50053"/>
    </source>
</evidence>
<reference evidence="11 12" key="1">
    <citation type="submission" date="2019-06" db="EMBL/GenBank/DDBJ databases">
        <title>A chromosome-scale genome assembly of the European perch, Perca fluviatilis.</title>
        <authorList>
            <person name="Roques C."/>
            <person name="Zahm M."/>
            <person name="Cabau C."/>
            <person name="Klopp C."/>
            <person name="Bouchez O."/>
            <person name="Donnadieu C."/>
            <person name="Kuhl H."/>
            <person name="Gislard M."/>
            <person name="Guendouz S."/>
            <person name="Journot L."/>
            <person name="Haffray P."/>
            <person name="Bestin A."/>
            <person name="Morvezen R."/>
            <person name="Feron R."/>
            <person name="Wen M."/>
            <person name="Jouanno E."/>
            <person name="Herpin A."/>
            <person name="Schartl M."/>
            <person name="Postlethwait J."/>
            <person name="Schaerlinger B."/>
            <person name="Chardard D."/>
            <person name="Lecocq T."/>
            <person name="Poncet C."/>
            <person name="Jaffrelo L."/>
            <person name="Lampietro C."/>
            <person name="Guiguen Y."/>
        </authorList>
    </citation>
    <scope>NUCLEOTIDE SEQUENCE [LARGE SCALE GENOMIC DNA]</scope>
    <source>
        <tissue evidence="11">Blood</tissue>
    </source>
</reference>
<evidence type="ECO:0000256" key="4">
    <source>
        <dbReference type="ARBA" id="ARBA00022989"/>
    </source>
</evidence>
<keyword evidence="4 8" id="KW-1133">Transmembrane helix</keyword>
<dbReference type="SMART" id="SM00969">
    <property type="entry name" value="SOCS_box"/>
    <property type="match status" value="1"/>
</dbReference>
<accession>A0A6A5ELL8</accession>
<evidence type="ECO:0000256" key="2">
    <source>
        <dbReference type="ARBA" id="ARBA00004906"/>
    </source>
</evidence>
<dbReference type="Proteomes" id="UP000465112">
    <property type="component" value="Chromosome 15"/>
</dbReference>
<evidence type="ECO:0000256" key="7">
    <source>
        <dbReference type="SAM" id="MobiDB-lite"/>
    </source>
</evidence>
<feature type="transmembrane region" description="Helical" evidence="8">
    <location>
        <begin position="821"/>
        <end position="839"/>
    </location>
</feature>
<dbReference type="InterPro" id="IPR036770">
    <property type="entry name" value="Ankyrin_rpt-contain_sf"/>
</dbReference>
<feature type="domain" description="Ubiquitin-like" evidence="9">
    <location>
        <begin position="685"/>
        <end position="755"/>
    </location>
</feature>
<dbReference type="PANTHER" id="PTHR14557:SF4">
    <property type="entry name" value="TRANSMEMBRANE AND UBIQUITIN-LIKE DOMAIN-CONTAINING PROTEIN 2"/>
    <property type="match status" value="1"/>
</dbReference>
<dbReference type="SUPFAM" id="SSF48403">
    <property type="entry name" value="Ankyrin repeat"/>
    <property type="match status" value="1"/>
</dbReference>
<feature type="compositionally biased region" description="Acidic residues" evidence="7">
    <location>
        <begin position="626"/>
        <end position="651"/>
    </location>
</feature>
<sequence length="842" mass="91940">MSKDTFPFTSSSLRSLRLEQELQEWEDARQALAHRRAMTRAPLPRAPRPPPRQQRLQEVRAPPPQVRCRDTAVHNTFMWGDMKGVYAVLKDPAMVNALMETVHEEMLWAPEMGMWTLSSKVKQTSALRLAASRGHTGCVEELLFRGAEVNADPGGNTALHDACMGGHAACVQLLLSHGADPDLLAADGSAPLHLCTSAQSLQRRCRGQCEDEGVEAHTSARGRPGGLEEHVELFLRHGADVSATNQEGETPLNAACSGAERPSEAGRYLRVIQKLLDAGADPRTAGRKQHTPLHNACANCSHRIVDVLLQHGAKADVTNCAGYTPMDCLLQVVEDYPGQQPEAVARSLLNHGAQPVSPKKLKQCVLSPATLEVMLNSYTSIPPCEWMDSLSTELYEEHRPFFDLVRQRSGQPRSLQHLCRCALRLRLGGRCFAAVSELDIPSSVRDYLLLCKDGTLHLCVYYVVFKEQLLTSIEPRLQTCSDLYSWPVWRTEMAVCALTMLDGMEDEVTAAGGVFLLVLALVFAWLSTHVADRGDHILGTILTVGAHASLIGLGGHDSYSGGSSSADTPEQQAPPPSQENKPDDGEPGTERGEGEETGEGAEGVRTDLLLDIQSKQPQAGRVHTSDDEEEEEEMEEEEEDDDDDEEEELEEEDKKIIKHIPVLSSTICPITTITSSSTTTTAASISVRLKYLNDTEEVAVVEPEDTVGVLKSKYFSGREHQIKLIYQGQLLQDPKKTLLSLNITHNSVIHCHISQALHEAPAEEGGQSGPGAGVGSGVSGGFRAAGVAISTSSLVVPVFVVILAVVWYFRINYRQFFTTPATISLVGVTVFFSFLIFGMHSR</sequence>
<dbReference type="Pfam" id="PF12796">
    <property type="entry name" value="Ank_2"/>
    <property type="match status" value="2"/>
</dbReference>
<dbReference type="GO" id="GO:0016567">
    <property type="term" value="P:protein ubiquitination"/>
    <property type="evidence" value="ECO:0007669"/>
    <property type="project" value="UniProtKB-UniPathway"/>
</dbReference>
<dbReference type="GO" id="GO:0016020">
    <property type="term" value="C:membrane"/>
    <property type="evidence" value="ECO:0007669"/>
    <property type="project" value="UniProtKB-SubCell"/>
</dbReference>
<dbReference type="AlphaFoldDB" id="A0A6A5ELL8"/>
<evidence type="ECO:0000256" key="8">
    <source>
        <dbReference type="SAM" id="Phobius"/>
    </source>
</evidence>
<evidence type="ECO:0000259" key="10">
    <source>
        <dbReference type="PROSITE" id="PS50225"/>
    </source>
</evidence>
<dbReference type="UniPathway" id="UPA00143"/>
<keyword evidence="12" id="KW-1185">Reference proteome</keyword>
<gene>
    <name evidence="11" type="ORF">PFLUV_G00180100</name>
</gene>
<dbReference type="SMART" id="SM00213">
    <property type="entry name" value="UBQ"/>
    <property type="match status" value="1"/>
</dbReference>
<dbReference type="CDD" id="cd03723">
    <property type="entry name" value="SOCS_ASB4_ASB18"/>
    <property type="match status" value="1"/>
</dbReference>
<keyword evidence="3 8" id="KW-0812">Transmembrane</keyword>
<dbReference type="SUPFAM" id="SSF158235">
    <property type="entry name" value="SOCS box-like"/>
    <property type="match status" value="1"/>
</dbReference>
<feature type="region of interest" description="Disordered" evidence="7">
    <location>
        <begin position="29"/>
        <end position="65"/>
    </location>
</feature>
<evidence type="ECO:0008006" key="13">
    <source>
        <dbReference type="Google" id="ProtNLM"/>
    </source>
</evidence>
<dbReference type="SUPFAM" id="SSF54236">
    <property type="entry name" value="Ubiquitin-like"/>
    <property type="match status" value="1"/>
</dbReference>
<dbReference type="EMBL" id="VHII01000015">
    <property type="protein sequence ID" value="KAF1379825.1"/>
    <property type="molecule type" value="Genomic_DNA"/>
</dbReference>
<dbReference type="InterPro" id="IPR001496">
    <property type="entry name" value="SOCS_box"/>
</dbReference>
<name>A0A6A5ELL8_PERFL</name>
<keyword evidence="6" id="KW-0040">ANK repeat</keyword>
<keyword evidence="5 8" id="KW-0472">Membrane</keyword>
<dbReference type="SMART" id="SM00248">
    <property type="entry name" value="ANK"/>
    <property type="match status" value="7"/>
</dbReference>
<dbReference type="PROSITE" id="PS50053">
    <property type="entry name" value="UBIQUITIN_2"/>
    <property type="match status" value="1"/>
</dbReference>
<dbReference type="InterPro" id="IPR000626">
    <property type="entry name" value="Ubiquitin-like_dom"/>
</dbReference>
<evidence type="ECO:0000256" key="5">
    <source>
        <dbReference type="ARBA" id="ARBA00023136"/>
    </source>
</evidence>
<feature type="repeat" description="ANK" evidence="6">
    <location>
        <begin position="154"/>
        <end position="186"/>
    </location>
</feature>
<comment type="pathway">
    <text evidence="2">Protein modification; protein ubiquitination.</text>
</comment>
<protein>
    <recommendedName>
        <fullName evidence="13">Ubiquitin-like domain-containing protein</fullName>
    </recommendedName>
</protein>
<evidence type="ECO:0000256" key="6">
    <source>
        <dbReference type="PROSITE-ProRule" id="PRU00023"/>
    </source>
</evidence>
<feature type="transmembrane region" description="Helical" evidence="8">
    <location>
        <begin position="787"/>
        <end position="809"/>
    </location>
</feature>
<comment type="subcellular location">
    <subcellularLocation>
        <location evidence="1">Membrane</location>
        <topology evidence="1">Multi-pass membrane protein</topology>
    </subcellularLocation>
</comment>
<comment type="caution">
    <text evidence="11">The sequence shown here is derived from an EMBL/GenBank/DDBJ whole genome shotgun (WGS) entry which is preliminary data.</text>
</comment>
<dbReference type="Gene3D" id="3.10.20.90">
    <property type="entry name" value="Phosphatidylinositol 3-kinase Catalytic Subunit, Chain A, domain 1"/>
    <property type="match status" value="1"/>
</dbReference>
<dbReference type="Pfam" id="PF00240">
    <property type="entry name" value="ubiquitin"/>
    <property type="match status" value="1"/>
</dbReference>
<feature type="compositionally biased region" description="Basic and acidic residues" evidence="7">
    <location>
        <begin position="580"/>
        <end position="594"/>
    </location>
</feature>
<feature type="repeat" description="ANK" evidence="6">
    <location>
        <begin position="122"/>
        <end position="154"/>
    </location>
</feature>
<dbReference type="GO" id="GO:0035556">
    <property type="term" value="P:intracellular signal transduction"/>
    <property type="evidence" value="ECO:0007669"/>
    <property type="project" value="InterPro"/>
</dbReference>
<feature type="repeat" description="ANK" evidence="6">
    <location>
        <begin position="288"/>
        <end position="320"/>
    </location>
</feature>
<dbReference type="PANTHER" id="PTHR14557">
    <property type="entry name" value="PROTEIN C7ORF21"/>
    <property type="match status" value="1"/>
</dbReference>